<reference evidence="3" key="1">
    <citation type="submission" date="2015-01" db="EMBL/GenBank/DDBJ databases">
        <authorList>
            <person name="Manzoor Shahid"/>
            <person name="Zubair Saima"/>
        </authorList>
    </citation>
    <scope>NUCLEOTIDE SEQUENCE [LARGE SCALE GENOMIC DNA]</scope>
    <source>
        <strain evidence="3">Sp3</strain>
    </source>
</reference>
<keyword evidence="3" id="KW-1185">Reference proteome</keyword>
<dbReference type="EMBL" id="CDRZ01000010">
    <property type="protein sequence ID" value="CEO87494.1"/>
    <property type="molecule type" value="Genomic_DNA"/>
</dbReference>
<proteinExistence type="predicted"/>
<dbReference type="OrthoDB" id="6024937at2"/>
<dbReference type="SUPFAM" id="SSF50346">
    <property type="entry name" value="PRC-barrel domain"/>
    <property type="match status" value="1"/>
</dbReference>
<dbReference type="InterPro" id="IPR011033">
    <property type="entry name" value="PRC_barrel-like_sf"/>
</dbReference>
<dbReference type="AlphaFoldDB" id="A0A0B7MAG5"/>
<accession>A0A0B7MAG5</accession>
<dbReference type="PANTHER" id="PTHR40061">
    <property type="entry name" value="SPORULATION PROTEIN YLMC-RELATED"/>
    <property type="match status" value="1"/>
</dbReference>
<dbReference type="Gene3D" id="2.30.30.240">
    <property type="entry name" value="PRC-barrel domain"/>
    <property type="match status" value="1"/>
</dbReference>
<gene>
    <name evidence="2" type="primary">ylmC</name>
    <name evidence="2" type="ORF">SSCH_1070015</name>
</gene>
<dbReference type="Proteomes" id="UP000046155">
    <property type="component" value="Unassembled WGS sequence"/>
</dbReference>
<dbReference type="Pfam" id="PF05239">
    <property type="entry name" value="PRC"/>
    <property type="match status" value="1"/>
</dbReference>
<sequence>MLKISELRLHDVINVIDGKRLGMIRDIDIDVETGRVKSIILPGNTRFFNFLTKNEEVVVPWEKIVKIGVDVILVELSSTSQLQLK</sequence>
<dbReference type="RefSeq" id="WP_044663856.1">
    <property type="nucleotide sequence ID" value="NZ_CDRZ01000010.1"/>
</dbReference>
<name>A0A0B7MAG5_9FIRM</name>
<protein>
    <recommendedName>
        <fullName evidence="1">PRC-barrel domain-containing protein</fullName>
    </recommendedName>
</protein>
<dbReference type="InterPro" id="IPR027275">
    <property type="entry name" value="PRC-brl_dom"/>
</dbReference>
<feature type="domain" description="PRC-barrel" evidence="1">
    <location>
        <begin position="3"/>
        <end position="76"/>
    </location>
</feature>
<evidence type="ECO:0000313" key="2">
    <source>
        <dbReference type="EMBL" id="CEO87494.1"/>
    </source>
</evidence>
<evidence type="ECO:0000259" key="1">
    <source>
        <dbReference type="Pfam" id="PF05239"/>
    </source>
</evidence>
<evidence type="ECO:0000313" key="3">
    <source>
        <dbReference type="Proteomes" id="UP000046155"/>
    </source>
</evidence>
<dbReference type="NCBIfam" id="TIGR02888">
    <property type="entry name" value="spore_YlmC_YmxH"/>
    <property type="match status" value="1"/>
</dbReference>
<organism evidence="2 3">
    <name type="scientific">Syntrophaceticus schinkii</name>
    <dbReference type="NCBI Taxonomy" id="499207"/>
    <lineage>
        <taxon>Bacteria</taxon>
        <taxon>Bacillati</taxon>
        <taxon>Bacillota</taxon>
        <taxon>Clostridia</taxon>
        <taxon>Thermoanaerobacterales</taxon>
        <taxon>Thermoanaerobacterales Family III. Incertae Sedis</taxon>
        <taxon>Syntrophaceticus</taxon>
    </lineage>
</organism>
<dbReference type="InterPro" id="IPR014238">
    <property type="entry name" value="Spore_YlmC/YmxH"/>
</dbReference>
<dbReference type="PANTHER" id="PTHR40061:SF1">
    <property type="entry name" value="SPORULATION PROTEIN YLMC-RELATED"/>
    <property type="match status" value="1"/>
</dbReference>